<proteinExistence type="predicted"/>
<dbReference type="InterPro" id="IPR000835">
    <property type="entry name" value="HTH_MarR-typ"/>
</dbReference>
<sequence>MLNILYTYHWYVEHTKQVFHDFDLTMQQFNVLRILRGRHPEWVSMSAVKEVMLDKSPDLTRLCDRLQLRGYLERETNAANRRQVRARLTPAGLELLRQVGPKIGEAAKAWSHLSDEEALQLSHLLDKMRG</sequence>
<dbReference type="Pfam" id="PF12802">
    <property type="entry name" value="MarR_2"/>
    <property type="match status" value="1"/>
</dbReference>
<feature type="domain" description="HTH marR-type" evidence="1">
    <location>
        <begin position="1"/>
        <end position="130"/>
    </location>
</feature>
<dbReference type="SMART" id="SM00347">
    <property type="entry name" value="HTH_MARR"/>
    <property type="match status" value="1"/>
</dbReference>
<organism evidence="2 3">
    <name type="scientific">Hymenobacter saemangeumensis</name>
    <dbReference type="NCBI Taxonomy" id="1084522"/>
    <lineage>
        <taxon>Bacteria</taxon>
        <taxon>Pseudomonadati</taxon>
        <taxon>Bacteroidota</taxon>
        <taxon>Cytophagia</taxon>
        <taxon>Cytophagales</taxon>
        <taxon>Hymenobacteraceae</taxon>
        <taxon>Hymenobacter</taxon>
    </lineage>
</organism>
<dbReference type="Proteomes" id="UP001501153">
    <property type="component" value="Unassembled WGS sequence"/>
</dbReference>
<keyword evidence="3" id="KW-1185">Reference proteome</keyword>
<dbReference type="InterPro" id="IPR039422">
    <property type="entry name" value="MarR/SlyA-like"/>
</dbReference>
<name>A0ABP8ISU0_9BACT</name>
<evidence type="ECO:0000259" key="1">
    <source>
        <dbReference type="PROSITE" id="PS50995"/>
    </source>
</evidence>
<dbReference type="SUPFAM" id="SSF46785">
    <property type="entry name" value="Winged helix' DNA-binding domain"/>
    <property type="match status" value="1"/>
</dbReference>
<dbReference type="InterPro" id="IPR036390">
    <property type="entry name" value="WH_DNA-bd_sf"/>
</dbReference>
<dbReference type="Gene3D" id="1.10.10.10">
    <property type="entry name" value="Winged helix-like DNA-binding domain superfamily/Winged helix DNA-binding domain"/>
    <property type="match status" value="1"/>
</dbReference>
<comment type="caution">
    <text evidence="2">The sequence shown here is derived from an EMBL/GenBank/DDBJ whole genome shotgun (WGS) entry which is preliminary data.</text>
</comment>
<dbReference type="InterPro" id="IPR036388">
    <property type="entry name" value="WH-like_DNA-bd_sf"/>
</dbReference>
<reference evidence="3" key="1">
    <citation type="journal article" date="2019" name="Int. J. Syst. Evol. Microbiol.">
        <title>The Global Catalogue of Microorganisms (GCM) 10K type strain sequencing project: providing services to taxonomists for standard genome sequencing and annotation.</title>
        <authorList>
            <consortium name="The Broad Institute Genomics Platform"/>
            <consortium name="The Broad Institute Genome Sequencing Center for Infectious Disease"/>
            <person name="Wu L."/>
            <person name="Ma J."/>
        </authorList>
    </citation>
    <scope>NUCLEOTIDE SEQUENCE [LARGE SCALE GENOMIC DNA]</scope>
    <source>
        <strain evidence="3">JCM 17923</strain>
    </source>
</reference>
<dbReference type="PANTHER" id="PTHR33164:SF99">
    <property type="entry name" value="MARR FAMILY REGULATORY PROTEIN"/>
    <property type="match status" value="1"/>
</dbReference>
<dbReference type="PANTHER" id="PTHR33164">
    <property type="entry name" value="TRANSCRIPTIONAL REGULATOR, MARR FAMILY"/>
    <property type="match status" value="1"/>
</dbReference>
<dbReference type="EMBL" id="BAABGZ010000082">
    <property type="protein sequence ID" value="GAA4371057.1"/>
    <property type="molecule type" value="Genomic_DNA"/>
</dbReference>
<evidence type="ECO:0000313" key="3">
    <source>
        <dbReference type="Proteomes" id="UP001501153"/>
    </source>
</evidence>
<gene>
    <name evidence="2" type="ORF">GCM10023185_46180</name>
</gene>
<accession>A0ABP8ISU0</accession>
<protein>
    <submittedName>
        <fullName evidence="2">MarR family transcriptional regulator</fullName>
    </submittedName>
</protein>
<dbReference type="PROSITE" id="PS50995">
    <property type="entry name" value="HTH_MARR_2"/>
    <property type="match status" value="1"/>
</dbReference>
<evidence type="ECO:0000313" key="2">
    <source>
        <dbReference type="EMBL" id="GAA4371057.1"/>
    </source>
</evidence>
<dbReference type="PRINTS" id="PR00598">
    <property type="entry name" value="HTHMARR"/>
</dbReference>